<organism evidence="1 2">
    <name type="scientific">Araneus ventricosus</name>
    <name type="common">Orbweaver spider</name>
    <name type="synonym">Epeira ventricosa</name>
    <dbReference type="NCBI Taxonomy" id="182803"/>
    <lineage>
        <taxon>Eukaryota</taxon>
        <taxon>Metazoa</taxon>
        <taxon>Ecdysozoa</taxon>
        <taxon>Arthropoda</taxon>
        <taxon>Chelicerata</taxon>
        <taxon>Arachnida</taxon>
        <taxon>Araneae</taxon>
        <taxon>Araneomorphae</taxon>
        <taxon>Entelegynae</taxon>
        <taxon>Araneoidea</taxon>
        <taxon>Araneidae</taxon>
        <taxon>Araneus</taxon>
    </lineage>
</organism>
<proteinExistence type="predicted"/>
<name>A0A4Y2A0A7_ARAVE</name>
<evidence type="ECO:0000313" key="2">
    <source>
        <dbReference type="Proteomes" id="UP000499080"/>
    </source>
</evidence>
<keyword evidence="2" id="KW-1185">Reference proteome</keyword>
<accession>A0A4Y2A0A7</accession>
<protein>
    <submittedName>
        <fullName evidence="1">Uncharacterized protein</fullName>
    </submittedName>
</protein>
<dbReference type="AlphaFoldDB" id="A0A4Y2A0A7"/>
<dbReference type="EMBL" id="BGPR01154830">
    <property type="protein sequence ID" value="GBL72987.1"/>
    <property type="molecule type" value="Genomic_DNA"/>
</dbReference>
<sequence>MCYWMKPLTAPPGGKQYEIDEKVNSKVVEHHRFSTKRHLMVMNAKNRTLKMHICLFAASETVTSRNLNERRKAYLSDEKRDPNVAQFIITSIIYITGWKCGETLHLVQHCHEPDRDPVNILSRYSADG</sequence>
<gene>
    <name evidence="1" type="ORF">AVEN_50440_1</name>
</gene>
<dbReference type="Proteomes" id="UP000499080">
    <property type="component" value="Unassembled WGS sequence"/>
</dbReference>
<reference evidence="1 2" key="1">
    <citation type="journal article" date="2019" name="Sci. Rep.">
        <title>Orb-weaving spider Araneus ventricosus genome elucidates the spidroin gene catalogue.</title>
        <authorList>
            <person name="Kono N."/>
            <person name="Nakamura H."/>
            <person name="Ohtoshi R."/>
            <person name="Moran D.A.P."/>
            <person name="Shinohara A."/>
            <person name="Yoshida Y."/>
            <person name="Fujiwara M."/>
            <person name="Mori M."/>
            <person name="Tomita M."/>
            <person name="Arakawa K."/>
        </authorList>
    </citation>
    <scope>NUCLEOTIDE SEQUENCE [LARGE SCALE GENOMIC DNA]</scope>
</reference>
<comment type="caution">
    <text evidence="1">The sequence shown here is derived from an EMBL/GenBank/DDBJ whole genome shotgun (WGS) entry which is preliminary data.</text>
</comment>
<evidence type="ECO:0000313" key="1">
    <source>
        <dbReference type="EMBL" id="GBL72987.1"/>
    </source>
</evidence>